<keyword evidence="5" id="KW-1185">Reference proteome</keyword>
<evidence type="ECO:0000313" key="4">
    <source>
        <dbReference type="EMBL" id="ADI13877.1"/>
    </source>
</evidence>
<dbReference type="Gene3D" id="3.20.80.10">
    <property type="entry name" value="Regulatory factor, effector binding domain"/>
    <property type="match status" value="1"/>
</dbReference>
<dbReference type="InterPro" id="IPR010499">
    <property type="entry name" value="AraC_E-bd"/>
</dbReference>
<dbReference type="HOGENOM" id="CLU_065103_2_2_0"/>
<dbReference type="Pfam" id="PF06445">
    <property type="entry name" value="GyrI-like"/>
    <property type="match status" value="1"/>
</dbReference>
<dbReference type="GO" id="GO:0003677">
    <property type="term" value="F:DNA binding"/>
    <property type="evidence" value="ECO:0007669"/>
    <property type="project" value="UniProtKB-KW"/>
</dbReference>
<gene>
    <name evidence="4" type="ordered locus">Trad_0741</name>
</gene>
<dbReference type="CDD" id="cd01107">
    <property type="entry name" value="HTH_BmrR"/>
    <property type="match status" value="1"/>
</dbReference>
<dbReference type="InterPro" id="IPR000551">
    <property type="entry name" value="MerR-type_HTH_dom"/>
</dbReference>
<dbReference type="SUPFAM" id="SSF55136">
    <property type="entry name" value="Probable bacterial effector-binding domain"/>
    <property type="match status" value="1"/>
</dbReference>
<dbReference type="Proteomes" id="UP000000379">
    <property type="component" value="Chromosome"/>
</dbReference>
<name>D7CTM0_TRURR</name>
<organism evidence="4 5">
    <name type="scientific">Truepera radiovictrix (strain DSM 17093 / CIP 108686 / LMG 22925 / RQ-24)</name>
    <dbReference type="NCBI Taxonomy" id="649638"/>
    <lineage>
        <taxon>Bacteria</taxon>
        <taxon>Thermotogati</taxon>
        <taxon>Deinococcota</taxon>
        <taxon>Deinococci</taxon>
        <taxon>Trueperales</taxon>
        <taxon>Trueperaceae</taxon>
        <taxon>Truepera</taxon>
    </lineage>
</organism>
<dbReference type="KEGG" id="tra:Trad_0741"/>
<dbReference type="STRING" id="649638.Trad_0741"/>
<dbReference type="PANTHER" id="PTHR30204:SF97">
    <property type="entry name" value="MERR FAMILY REGULATORY PROTEIN"/>
    <property type="match status" value="1"/>
</dbReference>
<dbReference type="InterPro" id="IPR011256">
    <property type="entry name" value="Reg_factor_effector_dom_sf"/>
</dbReference>
<feature type="coiled-coil region" evidence="2">
    <location>
        <begin position="86"/>
        <end position="113"/>
    </location>
</feature>
<evidence type="ECO:0000259" key="3">
    <source>
        <dbReference type="PROSITE" id="PS50937"/>
    </source>
</evidence>
<evidence type="ECO:0000313" key="5">
    <source>
        <dbReference type="Proteomes" id="UP000000379"/>
    </source>
</evidence>
<dbReference type="AlphaFoldDB" id="D7CTM0"/>
<keyword evidence="2" id="KW-0175">Coiled coil</keyword>
<dbReference type="InterPro" id="IPR009061">
    <property type="entry name" value="DNA-bd_dom_put_sf"/>
</dbReference>
<dbReference type="RefSeq" id="WP_013177249.1">
    <property type="nucleotide sequence ID" value="NC_014221.1"/>
</dbReference>
<evidence type="ECO:0000256" key="2">
    <source>
        <dbReference type="SAM" id="Coils"/>
    </source>
</evidence>
<keyword evidence="1" id="KW-0238">DNA-binding</keyword>
<dbReference type="Gene3D" id="1.10.1660.10">
    <property type="match status" value="1"/>
</dbReference>
<dbReference type="PANTHER" id="PTHR30204">
    <property type="entry name" value="REDOX-CYCLING DRUG-SENSING TRANSCRIPTIONAL ACTIVATOR SOXR"/>
    <property type="match status" value="1"/>
</dbReference>
<dbReference type="SMART" id="SM00871">
    <property type="entry name" value="AraC_E_bind"/>
    <property type="match status" value="1"/>
</dbReference>
<dbReference type="PROSITE" id="PS50937">
    <property type="entry name" value="HTH_MERR_2"/>
    <property type="match status" value="1"/>
</dbReference>
<dbReference type="Pfam" id="PF13411">
    <property type="entry name" value="MerR_1"/>
    <property type="match status" value="1"/>
</dbReference>
<proteinExistence type="predicted"/>
<dbReference type="SMART" id="SM00422">
    <property type="entry name" value="HTH_MERR"/>
    <property type="match status" value="1"/>
</dbReference>
<dbReference type="SUPFAM" id="SSF46955">
    <property type="entry name" value="Putative DNA-binding domain"/>
    <property type="match status" value="1"/>
</dbReference>
<dbReference type="eggNOG" id="COG4978">
    <property type="taxonomic scope" value="Bacteria"/>
</dbReference>
<dbReference type="InterPro" id="IPR047057">
    <property type="entry name" value="MerR_fam"/>
</dbReference>
<accession>D7CTM0</accession>
<dbReference type="eggNOG" id="COG0789">
    <property type="taxonomic scope" value="Bacteria"/>
</dbReference>
<sequence length="274" mass="31030">MFKIGDFAKLTRVSVKTLHHYDDIGLFKPAYVDPATGYRFYSFEQLPRLNRILVLKALGFSLEQVAKLLEEALSSDDLQGMLRLRQAALEQQVEEARTRLREVSARLYQIQREGKMPEHEVVLKTVAPVWIASARETVLEPERMRERCLALLEEVFGAVEANALAATPTTLALYHDGAEGVDVEMAVFLEPQRGPQQYGRVRVRELPAARMASAVYKGSFNAFEVIGQLHADLGRWLEARGYRVCSPSRELYLQPPEDYSQDGVMELQYPVTKG</sequence>
<dbReference type="GO" id="GO:0003700">
    <property type="term" value="F:DNA-binding transcription factor activity"/>
    <property type="evidence" value="ECO:0007669"/>
    <property type="project" value="InterPro"/>
</dbReference>
<reference evidence="5" key="1">
    <citation type="submission" date="2010-05" db="EMBL/GenBank/DDBJ databases">
        <title>The complete genome of Truepera radiovictris DSM 17093.</title>
        <authorList>
            <consortium name="US DOE Joint Genome Institute (JGI-PGF)"/>
            <person name="Lucas S."/>
            <person name="Copeland A."/>
            <person name="Lapidus A."/>
            <person name="Glavina del Rio T."/>
            <person name="Dalin E."/>
            <person name="Tice H."/>
            <person name="Bruce D."/>
            <person name="Goodwin L."/>
            <person name="Pitluck S."/>
            <person name="Kyrpides N."/>
            <person name="Mavromatis K."/>
            <person name="Ovchinnikova G."/>
            <person name="Munk A.C."/>
            <person name="Detter J.C."/>
            <person name="Han C."/>
            <person name="Tapia R."/>
            <person name="Land M."/>
            <person name="Hauser L."/>
            <person name="Markowitz V."/>
            <person name="Cheng J.-F."/>
            <person name="Hugenholtz P."/>
            <person name="Woyke T."/>
            <person name="Wu D."/>
            <person name="Tindall B."/>
            <person name="Pomrenke H.G."/>
            <person name="Brambilla E."/>
            <person name="Klenk H.-P."/>
            <person name="Eisen J.A."/>
        </authorList>
    </citation>
    <scope>NUCLEOTIDE SEQUENCE [LARGE SCALE GENOMIC DNA]</scope>
    <source>
        <strain evidence="5">DSM 17093 / CIP 108686 / LMG 22925 / RQ-24</strain>
    </source>
</reference>
<dbReference type="InterPro" id="IPR029442">
    <property type="entry name" value="GyrI-like"/>
</dbReference>
<reference evidence="4 5" key="2">
    <citation type="journal article" date="2011" name="Stand. Genomic Sci.">
        <title>Complete genome sequence of Truepera radiovictrix type strain (RQ-24).</title>
        <authorList>
            <person name="Ivanova N."/>
            <person name="Rohde C."/>
            <person name="Munk C."/>
            <person name="Nolan M."/>
            <person name="Lucas S."/>
            <person name="Del Rio T.G."/>
            <person name="Tice H."/>
            <person name="Deshpande S."/>
            <person name="Cheng J.F."/>
            <person name="Tapia R."/>
            <person name="Han C."/>
            <person name="Goodwin L."/>
            <person name="Pitluck S."/>
            <person name="Liolios K."/>
            <person name="Mavromatis K."/>
            <person name="Mikhailova N."/>
            <person name="Pati A."/>
            <person name="Chen A."/>
            <person name="Palaniappan K."/>
            <person name="Land M."/>
            <person name="Hauser L."/>
            <person name="Chang Y.J."/>
            <person name="Jeffries C.D."/>
            <person name="Brambilla E."/>
            <person name="Rohde M."/>
            <person name="Goker M."/>
            <person name="Tindall B.J."/>
            <person name="Woyke T."/>
            <person name="Bristow J."/>
            <person name="Eisen J.A."/>
            <person name="Markowitz V."/>
            <person name="Hugenholtz P."/>
            <person name="Kyrpides N.C."/>
            <person name="Klenk H.P."/>
            <person name="Lapidus A."/>
        </authorList>
    </citation>
    <scope>NUCLEOTIDE SEQUENCE [LARGE SCALE GENOMIC DNA]</scope>
    <source>
        <strain evidence="5">DSM 17093 / CIP 108686 / LMG 22925 / RQ-24</strain>
    </source>
</reference>
<evidence type="ECO:0000256" key="1">
    <source>
        <dbReference type="ARBA" id="ARBA00023125"/>
    </source>
</evidence>
<feature type="domain" description="HTH merR-type" evidence="3">
    <location>
        <begin position="1"/>
        <end position="71"/>
    </location>
</feature>
<protein>
    <submittedName>
        <fullName evidence="4">Transcriptional regulator, MerR family</fullName>
    </submittedName>
</protein>
<dbReference type="OrthoDB" id="9773308at2"/>
<dbReference type="PROSITE" id="PS00552">
    <property type="entry name" value="HTH_MERR_1"/>
    <property type="match status" value="1"/>
</dbReference>
<dbReference type="EMBL" id="CP002049">
    <property type="protein sequence ID" value="ADI13877.1"/>
    <property type="molecule type" value="Genomic_DNA"/>
</dbReference>